<reference evidence="2 3" key="1">
    <citation type="submission" date="2021-10" db="EMBL/GenBank/DDBJ databases">
        <authorList>
            <person name="Criscuolo A."/>
        </authorList>
    </citation>
    <scope>NUCLEOTIDE SEQUENCE [LARGE SCALE GENOMIC DNA]</scope>
    <source>
        <strain evidence="3">CIP 111899</strain>
    </source>
</reference>
<keyword evidence="3" id="KW-1185">Reference proteome</keyword>
<dbReference type="EMBL" id="CAKJTI010000002">
    <property type="protein sequence ID" value="CAG9611361.1"/>
    <property type="molecule type" value="Genomic_DNA"/>
</dbReference>
<gene>
    <name evidence="2" type="ORF">BACCIP111899_00533</name>
</gene>
<name>A0ABM8Y6N9_9BACI</name>
<dbReference type="Pfam" id="PF13055">
    <property type="entry name" value="DUF3917"/>
    <property type="match status" value="1"/>
</dbReference>
<evidence type="ECO:0000313" key="2">
    <source>
        <dbReference type="EMBL" id="CAG9611361.1"/>
    </source>
</evidence>
<sequence length="90" mass="9827">MIILWGITLCVTAIFAYMTLKQSGMRRFIPGGVLAGIALITYVTSIFLESAGEQIHDSFVFFSTTLFIGAIIILLVAGIILFIHTNSETL</sequence>
<dbReference type="InterPro" id="IPR025027">
    <property type="entry name" value="DUF3917"/>
</dbReference>
<comment type="caution">
    <text evidence="2">The sequence shown here is derived from an EMBL/GenBank/DDBJ whole genome shotgun (WGS) entry which is preliminary data.</text>
</comment>
<evidence type="ECO:0000313" key="3">
    <source>
        <dbReference type="Proteomes" id="UP000789423"/>
    </source>
</evidence>
<evidence type="ECO:0008006" key="4">
    <source>
        <dbReference type="Google" id="ProtNLM"/>
    </source>
</evidence>
<keyword evidence="1" id="KW-1133">Transmembrane helix</keyword>
<accession>A0ABM8Y6N9</accession>
<feature type="transmembrane region" description="Helical" evidence="1">
    <location>
        <begin position="60"/>
        <end position="83"/>
    </location>
</feature>
<keyword evidence="1" id="KW-0472">Membrane</keyword>
<protein>
    <recommendedName>
        <fullName evidence="4">DUF3917 domain-containing protein</fullName>
    </recommendedName>
</protein>
<feature type="transmembrane region" description="Helical" evidence="1">
    <location>
        <begin position="28"/>
        <end position="48"/>
    </location>
</feature>
<dbReference type="RefSeq" id="WP_230573668.1">
    <property type="nucleotide sequence ID" value="NZ_CAKJTI010000002.1"/>
</dbReference>
<evidence type="ECO:0000256" key="1">
    <source>
        <dbReference type="SAM" id="Phobius"/>
    </source>
</evidence>
<proteinExistence type="predicted"/>
<keyword evidence="1" id="KW-0812">Transmembrane</keyword>
<dbReference type="Proteomes" id="UP000789423">
    <property type="component" value="Unassembled WGS sequence"/>
</dbReference>
<organism evidence="2 3">
    <name type="scientific">Bacillus rhizoplanae</name>
    <dbReference type="NCBI Taxonomy" id="2880966"/>
    <lineage>
        <taxon>Bacteria</taxon>
        <taxon>Bacillati</taxon>
        <taxon>Bacillota</taxon>
        <taxon>Bacilli</taxon>
        <taxon>Bacillales</taxon>
        <taxon>Bacillaceae</taxon>
        <taxon>Bacillus</taxon>
    </lineage>
</organism>